<dbReference type="Pfam" id="PF00098">
    <property type="entry name" value="zf-CCHC"/>
    <property type="match status" value="2"/>
</dbReference>
<keyword evidence="23" id="KW-0472">Membrane</keyword>
<feature type="region of interest" description="Disordered" evidence="29">
    <location>
        <begin position="105"/>
        <end position="124"/>
    </location>
</feature>
<dbReference type="Gene3D" id="6.10.250.390">
    <property type="match status" value="1"/>
</dbReference>
<dbReference type="GO" id="GO:0042025">
    <property type="term" value="C:host cell nucleus"/>
    <property type="evidence" value="ECO:0007669"/>
    <property type="project" value="UniProtKB-SubCell"/>
</dbReference>
<feature type="domain" description="CCHC-type" evidence="30">
    <location>
        <begin position="410"/>
        <end position="425"/>
    </location>
</feature>
<dbReference type="PANTHER" id="PTHR40389">
    <property type="entry name" value="ENDOGENOUS RETROVIRUS GROUP K MEMBER 24 GAG POLYPROTEIN-RELATED"/>
    <property type="match status" value="1"/>
</dbReference>
<evidence type="ECO:0000313" key="31">
    <source>
        <dbReference type="EMBL" id="QJE62247.1"/>
    </source>
</evidence>
<organism evidence="31">
    <name type="scientific">Human immunodeficiency virus type 1</name>
    <name type="common">HIV-1</name>
    <dbReference type="NCBI Taxonomy" id="11676"/>
    <lineage>
        <taxon>Viruses</taxon>
        <taxon>Riboviria</taxon>
        <taxon>Pararnavirae</taxon>
        <taxon>Artverviricota</taxon>
        <taxon>Revtraviricetes</taxon>
        <taxon>Ortervirales</taxon>
        <taxon>Retroviridae</taxon>
        <taxon>Orthoretrovirinae</taxon>
        <taxon>Lentivirus</taxon>
        <taxon>Lentivirus humimdef1</taxon>
    </lineage>
</organism>
<gene>
    <name evidence="31" type="primary">gag</name>
</gene>
<name>A0A6M3U4L7_HV1</name>
<dbReference type="Pfam" id="PF00607">
    <property type="entry name" value="Gag_p24"/>
    <property type="match status" value="1"/>
</dbReference>
<dbReference type="GO" id="GO:0008270">
    <property type="term" value="F:zinc ion binding"/>
    <property type="evidence" value="ECO:0007669"/>
    <property type="project" value="UniProtKB-KW"/>
</dbReference>
<keyword evidence="7 28" id="KW-0167">Capsid protein</keyword>
<dbReference type="Gene3D" id="1.10.1200.30">
    <property type="match status" value="1"/>
</dbReference>
<keyword evidence="10" id="KW-1188">Viral release from host cell</keyword>
<organismHost>
    <name type="scientific">Homo sapiens</name>
    <name type="common">Human</name>
    <dbReference type="NCBI Taxonomy" id="9606"/>
</organismHost>
<keyword evidence="14" id="KW-0677">Repeat</keyword>
<dbReference type="Gene3D" id="1.10.375.10">
    <property type="entry name" value="Human Immunodeficiency Virus Type 1 Capsid Protein"/>
    <property type="match status" value="1"/>
</dbReference>
<dbReference type="PRINTS" id="PR00234">
    <property type="entry name" value="HIV1MATRIX"/>
</dbReference>
<keyword evidence="20 28" id="KW-0694">RNA-binding</keyword>
<evidence type="ECO:0000256" key="23">
    <source>
        <dbReference type="ARBA" id="ARBA00023136"/>
    </source>
</evidence>
<evidence type="ECO:0000256" key="27">
    <source>
        <dbReference type="PROSITE-ProRule" id="PRU00047"/>
    </source>
</evidence>
<evidence type="ECO:0000259" key="30">
    <source>
        <dbReference type="PROSITE" id="PS50158"/>
    </source>
</evidence>
<dbReference type="FunFam" id="4.10.60.10:FF:000001">
    <property type="entry name" value="Gag polyprotein"/>
    <property type="match status" value="1"/>
</dbReference>
<evidence type="ECO:0000256" key="26">
    <source>
        <dbReference type="ARBA" id="ARBA00037826"/>
    </source>
</evidence>
<dbReference type="Gene3D" id="1.10.150.90">
    <property type="entry name" value="Immunodeficiency lentiviruses, gag gene matrix protein p17"/>
    <property type="match status" value="1"/>
</dbReference>
<reference evidence="31" key="2">
    <citation type="journal article" date="2020" name="AIDS Res. Hum. Retroviruses">
        <title>NEW GENOMES FROM THE CONGO BASIN EXPAND HISTORY OF CRF01_AE ORIGIN AND DISSEMINATION.</title>
        <authorList>
            <person name="Junqueira D.M."/>
            <person name="Wilkinson E."/>
            <person name="Vallari A.S."/>
            <person name="Deng X.D."/>
            <person name="Achari A."/>
            <person name="Yu G."/>
            <person name="McArthur C."/>
            <person name="Kaptue L."/>
            <person name="Mbanya D.N."/>
            <person name="Chiu C."/>
            <person name="Cloherty G."/>
            <person name="de Oliviera T."/>
            <person name="Rodgers M.A."/>
        </authorList>
    </citation>
    <scope>NUCLEOTIDE SEQUENCE</scope>
    <source>
        <strain evidence="31">CG-0070-01</strain>
    </source>
</reference>
<feature type="region of interest" description="Disordered" evidence="29">
    <location>
        <begin position="434"/>
        <end position="494"/>
    </location>
</feature>
<keyword evidence="12" id="KW-0519">Myristate</keyword>
<keyword evidence="19" id="KW-1043">Host membrane</keyword>
<accession>A0A6M3U4L7</accession>
<keyword evidence="8 28" id="KW-1048">Host nucleus</keyword>
<dbReference type="GO" id="GO:0020002">
    <property type="term" value="C:host cell plasma membrane"/>
    <property type="evidence" value="ECO:0007669"/>
    <property type="project" value="UniProtKB-SubCell"/>
</dbReference>
<dbReference type="InterPro" id="IPR050195">
    <property type="entry name" value="Primate_lentivir_Gag_pol-like"/>
</dbReference>
<dbReference type="GO" id="GO:0005198">
    <property type="term" value="F:structural molecule activity"/>
    <property type="evidence" value="ECO:0007669"/>
    <property type="project" value="InterPro"/>
</dbReference>
<dbReference type="SMART" id="SM00343">
    <property type="entry name" value="ZnF_C2HC"/>
    <property type="match status" value="2"/>
</dbReference>
<evidence type="ECO:0000256" key="12">
    <source>
        <dbReference type="ARBA" id="ARBA00022707"/>
    </source>
</evidence>
<keyword evidence="6" id="KW-0597">Phosphoprotein</keyword>
<evidence type="ECO:0000256" key="2">
    <source>
        <dbReference type="ARBA" id="ARBA00004560"/>
    </source>
</evidence>
<comment type="subcellular location">
    <subcellularLocation>
        <location evidence="1">Host cell membrane</location>
        <topology evidence="1">Lipid-anchor</topology>
    </subcellularLocation>
    <subcellularLocation>
        <location evidence="2">Host endosome</location>
        <location evidence="2">Host multivesicular body</location>
    </subcellularLocation>
    <subcellularLocation>
        <location evidence="26">Virion membrane</location>
        <topology evidence="26">Lipid-anchor</topology>
    </subcellularLocation>
    <subcellularLocation>
        <location evidence="28">Virion</location>
    </subcellularLocation>
    <subcellularLocation>
        <location evidence="28">Host cytoplasm</location>
    </subcellularLocation>
    <subcellularLocation>
        <location evidence="28">Host nucleus</location>
    </subcellularLocation>
</comment>
<evidence type="ECO:0000256" key="28">
    <source>
        <dbReference type="RuleBase" id="RU004487"/>
    </source>
</evidence>
<dbReference type="SUPFAM" id="SSF57756">
    <property type="entry name" value="Retrovirus zinc finger-like domains"/>
    <property type="match status" value="1"/>
</dbReference>
<dbReference type="GO" id="GO:0019013">
    <property type="term" value="C:viral nucleocapsid"/>
    <property type="evidence" value="ECO:0007669"/>
    <property type="project" value="UniProtKB-KW"/>
</dbReference>
<evidence type="ECO:0000256" key="7">
    <source>
        <dbReference type="ARBA" id="ARBA00022561"/>
    </source>
</evidence>
<dbReference type="InterPro" id="IPR010999">
    <property type="entry name" value="Retrovr_matrix"/>
</dbReference>
<evidence type="ECO:0000256" key="14">
    <source>
        <dbReference type="ARBA" id="ARBA00022737"/>
    </source>
</evidence>
<evidence type="ECO:0000256" key="29">
    <source>
        <dbReference type="SAM" id="MobiDB-lite"/>
    </source>
</evidence>
<dbReference type="GO" id="GO:0039702">
    <property type="term" value="P:viral budding via host ESCRT complex"/>
    <property type="evidence" value="ECO:0007669"/>
    <property type="project" value="UniProtKB-KW"/>
</dbReference>
<comment type="similarity">
    <text evidence="3">Belongs to the primate lentivirus group gag polyprotein family.</text>
</comment>
<keyword evidence="9 28" id="KW-0945">Host-virus interaction</keyword>
<evidence type="ECO:0000256" key="4">
    <source>
        <dbReference type="ARBA" id="ARBA00022462"/>
    </source>
</evidence>
<evidence type="ECO:0000256" key="22">
    <source>
        <dbReference type="ARBA" id="ARBA00023086"/>
    </source>
</evidence>
<dbReference type="InterPro" id="IPR012344">
    <property type="entry name" value="Matrix_HIV/RSV_N"/>
</dbReference>
<proteinExistence type="inferred from homology"/>
<feature type="domain" description="CCHC-type" evidence="30">
    <location>
        <begin position="388"/>
        <end position="403"/>
    </location>
</feature>
<dbReference type="EMBL" id="MN116203">
    <property type="protein sequence ID" value="QJE62247.1"/>
    <property type="molecule type" value="Genomic_RNA"/>
</dbReference>
<dbReference type="SUPFAM" id="SSF47836">
    <property type="entry name" value="Retroviral matrix proteins"/>
    <property type="match status" value="1"/>
</dbReference>
<reference evidence="31" key="1">
    <citation type="submission" date="2019-06" db="EMBL/GenBank/DDBJ databases">
        <authorList>
            <person name="Maletich Junqueira D."/>
            <person name="Wilkinson E."/>
            <person name="Vallari A."/>
            <person name="Achari A."/>
            <person name="McArthur C.P."/>
            <person name="Kaptue L."/>
            <person name="Mbanya D."/>
            <person name="Chiu C."/>
            <person name="Cloherty G."/>
            <person name="de Oliveira T."/>
            <person name="Rodgers M.A."/>
        </authorList>
    </citation>
    <scope>NUCLEOTIDE SEQUENCE</scope>
    <source>
        <strain evidence="31">CG-0070-01</strain>
    </source>
</reference>
<dbReference type="InterPro" id="IPR008916">
    <property type="entry name" value="Retrov_capsid_C"/>
</dbReference>
<dbReference type="InterPro" id="IPR001878">
    <property type="entry name" value="Znf_CCHC"/>
</dbReference>
<dbReference type="SUPFAM" id="SSF47943">
    <property type="entry name" value="Retrovirus capsid protein, N-terminal core domain"/>
    <property type="match status" value="1"/>
</dbReference>
<keyword evidence="13 28" id="KW-0479">Metal-binding</keyword>
<feature type="compositionally biased region" description="Polar residues" evidence="29">
    <location>
        <begin position="110"/>
        <end position="124"/>
    </location>
</feature>
<keyword evidence="17 28" id="KW-0862">Zinc</keyword>
<evidence type="ECO:0000256" key="9">
    <source>
        <dbReference type="ARBA" id="ARBA00022581"/>
    </source>
</evidence>
<dbReference type="FunFam" id="1.10.375.10:FF:000001">
    <property type="entry name" value="Gag polyprotein"/>
    <property type="match status" value="1"/>
</dbReference>
<evidence type="ECO:0000256" key="8">
    <source>
        <dbReference type="ARBA" id="ARBA00022562"/>
    </source>
</evidence>
<evidence type="ECO:0000256" key="16">
    <source>
        <dbReference type="ARBA" id="ARBA00022771"/>
    </source>
</evidence>
<evidence type="ECO:0000256" key="19">
    <source>
        <dbReference type="ARBA" id="ARBA00022870"/>
    </source>
</evidence>
<keyword evidence="5" id="KW-1032">Host cell membrane</keyword>
<evidence type="ECO:0000256" key="6">
    <source>
        <dbReference type="ARBA" id="ARBA00022553"/>
    </source>
</evidence>
<keyword evidence="22 28" id="KW-0543">Viral nucleoprotein</keyword>
<keyword evidence="16 27" id="KW-0863">Zinc-finger</keyword>
<protein>
    <recommendedName>
        <fullName evidence="28">Gag polyprotein</fullName>
    </recommendedName>
    <component>
        <recommendedName>
            <fullName evidence="28">Matrix protein p17</fullName>
            <shortName evidence="28">MA</shortName>
        </recommendedName>
    </component>
</protein>
<sequence length="494" mass="55056">MGARASVLSGGKLDQWEKIRLRPGGKKKYRLKHLVWASRELERFALNPGLLETPEGCKQIIGQLQPSLQTGSEELKSLYNAIVVLYCVHQRIEVKDTKEALEKLEEEQNKSQQKTQQAAADKGASQNYPIVQNLQGQMVHQSLSPRTLNAWVKVIEEKAFSPEVIPMFSALSEGATPQDLNTMLNTVGGHQAAMQMLKDTINEEAAEWDRLHPVHAGPIPPGQMREPRGSDIAGTTSTLQEQIQWMTSNPPVPVGEIYKRWIILGLNKIVRMYSPVSILDIRQGPKEPFRDYVDRFFKTLRAEQATQEVKNWMTDTLLVQNANPDCKTILKALGPGASLEEMMTACQGVGGPSHKARVLAEAMSQATGGAAAIMMQKNNFKGPRKIIKCFNCGKEGHLARNCRAPRKKGCWKCGREGHQMKDCTERQANFLGKIWPSHKGRPGNFPQSRTEPTAPPAESFRFSEETTPSPKQEQKDEGLYPPLTSLKSLFGNDP</sequence>
<dbReference type="FunFam" id="1.10.1200.30:FF:000001">
    <property type="entry name" value="Gag polyprotein"/>
    <property type="match status" value="1"/>
</dbReference>
<dbReference type="PROSITE" id="PS50158">
    <property type="entry name" value="ZF_CCHC"/>
    <property type="match status" value="2"/>
</dbReference>
<dbReference type="GO" id="GO:0003723">
    <property type="term" value="F:RNA binding"/>
    <property type="evidence" value="ECO:0007669"/>
    <property type="project" value="UniProtKB-KW"/>
</dbReference>
<dbReference type="GO" id="GO:0055036">
    <property type="term" value="C:virion membrane"/>
    <property type="evidence" value="ECO:0007669"/>
    <property type="project" value="UniProtKB-SubCell"/>
</dbReference>
<dbReference type="Gene3D" id="4.10.60.10">
    <property type="entry name" value="Zinc finger, CCHC-type"/>
    <property type="match status" value="1"/>
</dbReference>
<evidence type="ECO:0000256" key="13">
    <source>
        <dbReference type="ARBA" id="ARBA00022723"/>
    </source>
</evidence>
<evidence type="ECO:0000256" key="1">
    <source>
        <dbReference type="ARBA" id="ARBA00004425"/>
    </source>
</evidence>
<dbReference type="InterPro" id="IPR036875">
    <property type="entry name" value="Znf_CCHC_sf"/>
</dbReference>
<keyword evidence="4" id="KW-1187">Viral budding via the host ESCRT complexes</keyword>
<evidence type="ECO:0000256" key="20">
    <source>
        <dbReference type="ARBA" id="ARBA00022884"/>
    </source>
</evidence>
<dbReference type="InterPro" id="IPR000071">
    <property type="entry name" value="Lentvrl_matrix_N"/>
</dbReference>
<dbReference type="PANTHER" id="PTHR40389:SF4">
    <property type="match status" value="1"/>
</dbReference>
<evidence type="ECO:0000256" key="15">
    <source>
        <dbReference type="ARBA" id="ARBA00022758"/>
    </source>
</evidence>
<keyword evidence="11" id="KW-1198">Viral budding</keyword>
<evidence type="ECO:0000256" key="18">
    <source>
        <dbReference type="ARBA" id="ARBA00022844"/>
    </source>
</evidence>
<evidence type="ECO:0000256" key="24">
    <source>
        <dbReference type="ARBA" id="ARBA00023200"/>
    </source>
</evidence>
<dbReference type="SUPFAM" id="SSF47353">
    <property type="entry name" value="Retrovirus capsid dimerization domain-like"/>
    <property type="match status" value="1"/>
</dbReference>
<evidence type="ECO:0000256" key="17">
    <source>
        <dbReference type="ARBA" id="ARBA00022833"/>
    </source>
</evidence>
<evidence type="ECO:0000256" key="11">
    <source>
        <dbReference type="ARBA" id="ARBA00022637"/>
    </source>
</evidence>
<dbReference type="GO" id="GO:0072494">
    <property type="term" value="C:host multivesicular body"/>
    <property type="evidence" value="ECO:0007669"/>
    <property type="project" value="UniProtKB-SubCell"/>
</dbReference>
<dbReference type="Pfam" id="PF19317">
    <property type="entry name" value="Gag_p24_C"/>
    <property type="match status" value="1"/>
</dbReference>
<keyword evidence="21" id="KW-1039">Host endosome</keyword>
<dbReference type="Pfam" id="PF08705">
    <property type="entry name" value="Gag_p6"/>
    <property type="match status" value="1"/>
</dbReference>
<keyword evidence="18 28" id="KW-0946">Virion</keyword>
<evidence type="ECO:0000256" key="21">
    <source>
        <dbReference type="ARBA" id="ARBA00023046"/>
    </source>
</evidence>
<evidence type="ECO:0000256" key="5">
    <source>
        <dbReference type="ARBA" id="ARBA00022511"/>
    </source>
</evidence>
<evidence type="ECO:0000256" key="10">
    <source>
        <dbReference type="ARBA" id="ARBA00022612"/>
    </source>
</evidence>
<dbReference type="Gene3D" id="1.20.5.760">
    <property type="entry name" value="Single helix bin"/>
    <property type="match status" value="1"/>
</dbReference>
<evidence type="ECO:0000256" key="3">
    <source>
        <dbReference type="ARBA" id="ARBA00008364"/>
    </source>
</evidence>
<keyword evidence="24 28" id="KW-1035">Host cytoplasm</keyword>
<dbReference type="InterPro" id="IPR008919">
    <property type="entry name" value="Retrov_capsid_N"/>
</dbReference>
<dbReference type="Pfam" id="PF00540">
    <property type="entry name" value="Gag_p17"/>
    <property type="match status" value="1"/>
</dbReference>
<evidence type="ECO:0000256" key="25">
    <source>
        <dbReference type="ARBA" id="ARBA00023288"/>
    </source>
</evidence>
<dbReference type="GO" id="GO:0075523">
    <property type="term" value="P:viral translational frameshifting"/>
    <property type="evidence" value="ECO:0007669"/>
    <property type="project" value="UniProtKB-KW"/>
</dbReference>
<keyword evidence="25" id="KW-0449">Lipoprotein</keyword>
<comment type="subcellular location">
    <molecule>Matrix protein p17</molecule>
    <subcellularLocation>
        <location evidence="28">Virion membrane</location>
        <topology evidence="28">Lipid-anchor</topology>
    </subcellularLocation>
    <subcellularLocation>
        <location evidence="28">Host nucleus</location>
    </subcellularLocation>
    <subcellularLocation>
        <location evidence="28">Host cytoplasm</location>
    </subcellularLocation>
</comment>
<dbReference type="InterPro" id="IPR014817">
    <property type="entry name" value="Gag_p6"/>
</dbReference>
<dbReference type="InterPro" id="IPR045345">
    <property type="entry name" value="Gag_p24_C"/>
</dbReference>
<comment type="PTM">
    <molecule>Gag-Pol polyprotein</molecule>
    <text evidence="28">Specific enzymatic cleavages by the viral protease yield mature proteins.</text>
</comment>
<keyword evidence="15" id="KW-0688">Ribosomal frameshifting</keyword>